<dbReference type="HOGENOM" id="CLU_2464714_0_0_6"/>
<sequence length="88" mass="9505">MAADIALAKIPTEIFGTSEKWPVFAQDFVSPILTSSFTSVNCGVASGASSPASKLFLFFRGPFFSDGLGMSYIRILNAIDVIRYVFSL</sequence>
<evidence type="ECO:0000313" key="2">
    <source>
        <dbReference type="Proteomes" id="UP000032266"/>
    </source>
</evidence>
<accession>A0A0C5VUX8</accession>
<name>A0A0C5VUX8_9GAMM</name>
<organism evidence="1 2">
    <name type="scientific">Gynuella sunshinyii YC6258</name>
    <dbReference type="NCBI Taxonomy" id="1445510"/>
    <lineage>
        <taxon>Bacteria</taxon>
        <taxon>Pseudomonadati</taxon>
        <taxon>Pseudomonadota</taxon>
        <taxon>Gammaproteobacteria</taxon>
        <taxon>Oceanospirillales</taxon>
        <taxon>Saccharospirillaceae</taxon>
        <taxon>Gynuella</taxon>
    </lineage>
</organism>
<reference evidence="1 2" key="1">
    <citation type="submission" date="2014-01" db="EMBL/GenBank/DDBJ databases">
        <title>Full genme sequencing of cellulolytic bacterium Gynuella sunshinyii YC6258T gen. nov., sp. nov.</title>
        <authorList>
            <person name="Khan H."/>
            <person name="Chung E.J."/>
            <person name="Chung Y.R."/>
        </authorList>
    </citation>
    <scope>NUCLEOTIDE SEQUENCE [LARGE SCALE GENOMIC DNA]</scope>
    <source>
        <strain evidence="1 2">YC6258</strain>
    </source>
</reference>
<gene>
    <name evidence="1" type="ORF">YC6258_05917</name>
</gene>
<protein>
    <submittedName>
        <fullName evidence="1">Uncharacterized protein</fullName>
    </submittedName>
</protein>
<dbReference type="AlphaFoldDB" id="A0A0C5VUX8"/>
<dbReference type="KEGG" id="gsn:YC6258_05917"/>
<keyword evidence="2" id="KW-1185">Reference proteome</keyword>
<proteinExistence type="predicted"/>
<dbReference type="EMBL" id="CP007142">
    <property type="protein sequence ID" value="AJQ97941.1"/>
    <property type="molecule type" value="Genomic_DNA"/>
</dbReference>
<dbReference type="Proteomes" id="UP000032266">
    <property type="component" value="Chromosome"/>
</dbReference>
<dbReference type="RefSeq" id="WP_144407756.1">
    <property type="nucleotide sequence ID" value="NZ_CP007142.1"/>
</dbReference>
<evidence type="ECO:0000313" key="1">
    <source>
        <dbReference type="EMBL" id="AJQ97941.1"/>
    </source>
</evidence>